<feature type="compositionally biased region" description="Basic and acidic residues" evidence="1">
    <location>
        <begin position="137"/>
        <end position="147"/>
    </location>
</feature>
<feature type="region of interest" description="Disordered" evidence="1">
    <location>
        <begin position="116"/>
        <end position="199"/>
    </location>
</feature>
<evidence type="ECO:0000313" key="3">
    <source>
        <dbReference type="Proteomes" id="UP000447873"/>
    </source>
</evidence>
<comment type="caution">
    <text evidence="2">The sequence shown here is derived from an EMBL/GenBank/DDBJ whole genome shotgun (WGS) entry which is preliminary data.</text>
</comment>
<feature type="compositionally biased region" description="Acidic residues" evidence="1">
    <location>
        <begin position="166"/>
        <end position="178"/>
    </location>
</feature>
<feature type="region of interest" description="Disordered" evidence="1">
    <location>
        <begin position="74"/>
        <end position="97"/>
    </location>
</feature>
<protein>
    <submittedName>
        <fullName evidence="2">Uncharacterized protein</fullName>
    </submittedName>
</protein>
<dbReference type="EMBL" id="WNWS01000588">
    <property type="protein sequence ID" value="KAE9965497.1"/>
    <property type="molecule type" value="Genomic_DNA"/>
</dbReference>
<reference evidence="2 3" key="1">
    <citation type="submission" date="2018-12" db="EMBL/GenBank/DDBJ databases">
        <title>Venturia inaequalis Genome Resource.</title>
        <authorList>
            <person name="Lichtner F.J."/>
        </authorList>
    </citation>
    <scope>NUCLEOTIDE SEQUENCE [LARGE SCALE GENOMIC DNA]</scope>
    <source>
        <strain evidence="2 3">120213</strain>
    </source>
</reference>
<evidence type="ECO:0000313" key="2">
    <source>
        <dbReference type="EMBL" id="KAE9965497.1"/>
    </source>
</evidence>
<dbReference type="Proteomes" id="UP000447873">
    <property type="component" value="Unassembled WGS sequence"/>
</dbReference>
<dbReference type="AlphaFoldDB" id="A0A8H3U9D8"/>
<sequence length="352" mass="39013">MKLDVLKYFDEFLIIYNTRLAIASYPSNANITSLGTFTNIGSARKAATQLKHSNALEIQQETLDEEIVLTPSKPVKQATTPKGTATKVPRASAAKKNRANIKFPDTISIEIVEVTPSSKKRAASTSTTTRKVAPKKFGQDSSDKELPDTPSSRPTKKAKLAKLSDSDEEEIAEDEPLEEPSQLKDTNATTEEHKNKSKAELDKLVKKELIKIILEMRKAAEPSKELEELQQLVVTLNVTNAKHVKDINSITEQHDDLATATKTYISNVCETLFEMTDIYENLITPRLNPNNYSSSRPAFVKGATKAIESIGGAIDELLDRNLTLLKSTEALGKKVARGNMVRNVYKKTELKR</sequence>
<organism evidence="2 3">
    <name type="scientific">Venturia inaequalis</name>
    <name type="common">Apple scab fungus</name>
    <dbReference type="NCBI Taxonomy" id="5025"/>
    <lineage>
        <taxon>Eukaryota</taxon>
        <taxon>Fungi</taxon>
        <taxon>Dikarya</taxon>
        <taxon>Ascomycota</taxon>
        <taxon>Pezizomycotina</taxon>
        <taxon>Dothideomycetes</taxon>
        <taxon>Pleosporomycetidae</taxon>
        <taxon>Venturiales</taxon>
        <taxon>Venturiaceae</taxon>
        <taxon>Venturia</taxon>
    </lineage>
</organism>
<name>A0A8H3U9D8_VENIN</name>
<feature type="compositionally biased region" description="Basic and acidic residues" evidence="1">
    <location>
        <begin position="190"/>
        <end position="199"/>
    </location>
</feature>
<accession>A0A8H3U9D8</accession>
<gene>
    <name evidence="2" type="ORF">EG328_009598</name>
</gene>
<proteinExistence type="predicted"/>
<evidence type="ECO:0000256" key="1">
    <source>
        <dbReference type="SAM" id="MobiDB-lite"/>
    </source>
</evidence>